<evidence type="ECO:0000313" key="2">
    <source>
        <dbReference type="EMBL" id="OGL98785.1"/>
    </source>
</evidence>
<reference evidence="2 3" key="1">
    <citation type="journal article" date="2016" name="Nat. Commun.">
        <title>Thousands of microbial genomes shed light on interconnected biogeochemical processes in an aquifer system.</title>
        <authorList>
            <person name="Anantharaman K."/>
            <person name="Brown C.T."/>
            <person name="Hug L.A."/>
            <person name="Sharon I."/>
            <person name="Castelle C.J."/>
            <person name="Probst A.J."/>
            <person name="Thomas B.C."/>
            <person name="Singh A."/>
            <person name="Wilkins M.J."/>
            <person name="Karaoz U."/>
            <person name="Brodie E.L."/>
            <person name="Williams K.H."/>
            <person name="Hubbard S.S."/>
            <person name="Banfield J.F."/>
        </authorList>
    </citation>
    <scope>NUCLEOTIDE SEQUENCE [LARGE SCALE GENOMIC DNA]</scope>
</reference>
<proteinExistence type="predicted"/>
<dbReference type="AlphaFoldDB" id="A0A1F7W7J5"/>
<sequence length="325" mass="34616">MPTKYPTTIYRSLFSDALRVAWERKALWVFGLFAALLSTGGACEMAAKGFRGLRATRDVYVGMVQGTFTGAHAFGILVQDMLGWDPSRLTVFVSLVVAFGILAVIASVVSQGALIEGAGGKAISDTQAAVAGRASFWHLLALNVLHKAAQLLLILLSLLPMLALVAHATGGRTLAALIAYAIAFPLTIVVSVVFLLASVHSVKTGDHAFDSVHHAVNVFRVHWLAAFETGVLLFGAVILAAFGFVAAVTIASIPFIVVASISLLIGDGILFLIVNMLGATILIVFVFAFAGATTTFQYAVWVKFYEHAGVKNRIISKVRRIWSGK</sequence>
<feature type="transmembrane region" description="Helical" evidence="1">
    <location>
        <begin position="269"/>
        <end position="290"/>
    </location>
</feature>
<protein>
    <recommendedName>
        <fullName evidence="4">Glycerophosphoryl diester phosphodiesterase membrane domain-containing protein</fullName>
    </recommendedName>
</protein>
<keyword evidence="1" id="KW-1133">Transmembrane helix</keyword>
<gene>
    <name evidence="2" type="ORF">A2304_04805</name>
</gene>
<keyword evidence="1" id="KW-0472">Membrane</keyword>
<feature type="transmembrane region" description="Helical" evidence="1">
    <location>
        <begin position="89"/>
        <end position="109"/>
    </location>
</feature>
<feature type="transmembrane region" description="Helical" evidence="1">
    <location>
        <begin position="26"/>
        <end position="47"/>
    </location>
</feature>
<keyword evidence="1" id="KW-0812">Transmembrane</keyword>
<feature type="transmembrane region" description="Helical" evidence="1">
    <location>
        <begin position="174"/>
        <end position="197"/>
    </location>
</feature>
<dbReference type="EMBL" id="MGFE01000015">
    <property type="protein sequence ID" value="OGL98785.1"/>
    <property type="molecule type" value="Genomic_DNA"/>
</dbReference>
<evidence type="ECO:0008006" key="4">
    <source>
        <dbReference type="Google" id="ProtNLM"/>
    </source>
</evidence>
<accession>A0A1F7W7J5</accession>
<feature type="transmembrane region" description="Helical" evidence="1">
    <location>
        <begin position="59"/>
        <end position="77"/>
    </location>
</feature>
<feature type="transmembrane region" description="Helical" evidence="1">
    <location>
        <begin position="230"/>
        <end position="263"/>
    </location>
</feature>
<evidence type="ECO:0000256" key="1">
    <source>
        <dbReference type="SAM" id="Phobius"/>
    </source>
</evidence>
<comment type="caution">
    <text evidence="2">The sequence shown here is derived from an EMBL/GenBank/DDBJ whole genome shotgun (WGS) entry which is preliminary data.</text>
</comment>
<name>A0A1F7W7J5_9BACT</name>
<organism evidence="2 3">
    <name type="scientific">Candidatus Uhrbacteria bacterium RIFOXYB2_FULL_57_15</name>
    <dbReference type="NCBI Taxonomy" id="1802422"/>
    <lineage>
        <taxon>Bacteria</taxon>
        <taxon>Candidatus Uhriibacteriota</taxon>
    </lineage>
</organism>
<dbReference type="Proteomes" id="UP000176501">
    <property type="component" value="Unassembled WGS sequence"/>
</dbReference>
<feature type="transmembrane region" description="Helical" evidence="1">
    <location>
        <begin position="148"/>
        <end position="168"/>
    </location>
</feature>
<evidence type="ECO:0000313" key="3">
    <source>
        <dbReference type="Proteomes" id="UP000176501"/>
    </source>
</evidence>